<dbReference type="HOGENOM" id="CLU_007383_1_7_2"/>
<accession>A8AB70</accession>
<dbReference type="Gene3D" id="3.40.50.720">
    <property type="entry name" value="NAD(P)-binding Rossmann-like Domain"/>
    <property type="match status" value="1"/>
</dbReference>
<dbReference type="KEGG" id="iho:Igni_0993"/>
<dbReference type="AlphaFoldDB" id="A8AB70"/>
<dbReference type="eggNOG" id="arCOG01369">
    <property type="taxonomic scope" value="Archaea"/>
</dbReference>
<organism evidence="3 4">
    <name type="scientific">Ignicoccus hospitalis (strain KIN4/I / DSM 18386 / JCM 14125)</name>
    <dbReference type="NCBI Taxonomy" id="453591"/>
    <lineage>
        <taxon>Archaea</taxon>
        <taxon>Thermoproteota</taxon>
        <taxon>Thermoprotei</taxon>
        <taxon>Desulfurococcales</taxon>
        <taxon>Desulfurococcaceae</taxon>
        <taxon>Ignicoccus</taxon>
    </lineage>
</organism>
<evidence type="ECO:0000313" key="4">
    <source>
        <dbReference type="Proteomes" id="UP000000262"/>
    </source>
</evidence>
<name>A8AB70_IGNH4</name>
<dbReference type="SUPFAM" id="SSF51735">
    <property type="entry name" value="NAD(P)-binding Rossmann-fold domains"/>
    <property type="match status" value="1"/>
</dbReference>
<reference evidence="3 4" key="1">
    <citation type="journal article" date="2008" name="Genome Biol.">
        <title>A genomic analysis of the archaeal system Ignicoccus hospitalis-Nanoarchaeum equitans.</title>
        <authorList>
            <person name="Podar M."/>
            <person name="Anderson I."/>
            <person name="Makarova K.S."/>
            <person name="Elkins J.G."/>
            <person name="Ivanova N."/>
            <person name="Wall M.A."/>
            <person name="Lykidis A."/>
            <person name="Mavromatis K."/>
            <person name="Sun H."/>
            <person name="Hudson M.E."/>
            <person name="Chen W."/>
            <person name="Deciu C."/>
            <person name="Hutchison D."/>
            <person name="Eads J.R."/>
            <person name="Anderson A."/>
            <person name="Fernandes F."/>
            <person name="Szeto E."/>
            <person name="Lapidus A."/>
            <person name="Kyrpides N.C."/>
            <person name="Saier M.H.Jr."/>
            <person name="Richardson P.M."/>
            <person name="Rachel R."/>
            <person name="Huber H."/>
            <person name="Eisen J.A."/>
            <person name="Koonin E.V."/>
            <person name="Keller M."/>
            <person name="Stetter K.O."/>
        </authorList>
    </citation>
    <scope>NUCLEOTIDE SEQUENCE [LARGE SCALE GENOMIC DNA]</scope>
    <source>
        <strain evidence="4">KIN4/I / DSM 18386 / JCM 14125</strain>
    </source>
</reference>
<dbReference type="RefSeq" id="WP_012123136.1">
    <property type="nucleotide sequence ID" value="NC_009776.1"/>
</dbReference>
<dbReference type="GeneID" id="5563065"/>
<dbReference type="PANTHER" id="PTHR43000">
    <property type="entry name" value="DTDP-D-GLUCOSE 4,6-DEHYDRATASE-RELATED"/>
    <property type="match status" value="1"/>
</dbReference>
<feature type="domain" description="NAD-dependent epimerase/dehydratase" evidence="2">
    <location>
        <begin position="2"/>
        <end position="222"/>
    </location>
</feature>
<keyword evidence="4" id="KW-1185">Reference proteome</keyword>
<evidence type="ECO:0000313" key="3">
    <source>
        <dbReference type="EMBL" id="ABU82172.1"/>
    </source>
</evidence>
<dbReference type="STRING" id="453591.Igni_0993"/>
<dbReference type="InterPro" id="IPR036291">
    <property type="entry name" value="NAD(P)-bd_dom_sf"/>
</dbReference>
<dbReference type="PhylomeDB" id="A8AB70"/>
<gene>
    <name evidence="3" type="ordered locus">Igni_0993</name>
</gene>
<dbReference type="OrthoDB" id="4907at2157"/>
<evidence type="ECO:0000259" key="2">
    <source>
        <dbReference type="Pfam" id="PF01370"/>
    </source>
</evidence>
<evidence type="ECO:0000256" key="1">
    <source>
        <dbReference type="ARBA" id="ARBA00007637"/>
    </source>
</evidence>
<dbReference type="EMBL" id="CP000816">
    <property type="protein sequence ID" value="ABU82172.1"/>
    <property type="molecule type" value="Genomic_DNA"/>
</dbReference>
<dbReference type="InterPro" id="IPR001509">
    <property type="entry name" value="Epimerase_deHydtase"/>
</dbReference>
<proteinExistence type="inferred from homology"/>
<dbReference type="Proteomes" id="UP000000262">
    <property type="component" value="Chromosome"/>
</dbReference>
<dbReference type="Gene3D" id="3.90.25.10">
    <property type="entry name" value="UDP-galactose 4-epimerase, domain 1"/>
    <property type="match status" value="1"/>
</dbReference>
<comment type="similarity">
    <text evidence="1">Belongs to the NAD(P)-dependent epimerase/dehydratase family.</text>
</comment>
<dbReference type="Pfam" id="PF01370">
    <property type="entry name" value="Epimerase"/>
    <property type="match status" value="1"/>
</dbReference>
<sequence length="293" mass="31890">MICITGGSGYIGSKLVEELLKEGEVKVLDLAPPPVPHVKFTRVNVLLLDDLKVELRDCELVYHLAAEIKAEESLREPAKVVRVNVEGTLNVLEAARLADASVVFASTAAVYGEAKVVPVPEEHPLEPVNVYGATKVAGEALVNSYRKAFGLRAWTLRLFNVYGPSASPSRGVVGEFLRRALKGEPLRIYGDGRQVRDFVFVDDVVKAFKLVREIPEGTYNVGSGRGVSIITLAKKIIELTGSKSEMVFLPERPGDVRVSVADVTKLAAFGWRPRVSLEEGLRLTAEALKARGT</sequence>
<protein>
    <submittedName>
        <fullName evidence="3">NAD-dependent epimerase/dehydratase</fullName>
    </submittedName>
</protein>